<evidence type="ECO:0000313" key="8">
    <source>
        <dbReference type="Proteomes" id="UP000625631"/>
    </source>
</evidence>
<organism evidence="7 8">
    <name type="scientific">Hymenobacter negativus</name>
    <dbReference type="NCBI Taxonomy" id="2795026"/>
    <lineage>
        <taxon>Bacteria</taxon>
        <taxon>Pseudomonadati</taxon>
        <taxon>Bacteroidota</taxon>
        <taxon>Cytophagia</taxon>
        <taxon>Cytophagales</taxon>
        <taxon>Hymenobacteraceae</taxon>
        <taxon>Hymenobacter</taxon>
    </lineage>
</organism>
<comment type="caution">
    <text evidence="7">The sequence shown here is derived from an EMBL/GenBank/DDBJ whole genome shotgun (WGS) entry which is preliminary data.</text>
</comment>
<dbReference type="PANTHER" id="PTHR43133">
    <property type="entry name" value="RNA POLYMERASE ECF-TYPE SIGMA FACTO"/>
    <property type="match status" value="1"/>
</dbReference>
<evidence type="ECO:0000256" key="1">
    <source>
        <dbReference type="ARBA" id="ARBA00010641"/>
    </source>
</evidence>
<dbReference type="EMBL" id="JAEDAE010000001">
    <property type="protein sequence ID" value="MBH8557071.1"/>
    <property type="molecule type" value="Genomic_DNA"/>
</dbReference>
<dbReference type="InterPro" id="IPR007627">
    <property type="entry name" value="RNA_pol_sigma70_r2"/>
</dbReference>
<dbReference type="PANTHER" id="PTHR43133:SF46">
    <property type="entry name" value="RNA POLYMERASE SIGMA-70 FACTOR ECF SUBFAMILY"/>
    <property type="match status" value="1"/>
</dbReference>
<dbReference type="InterPro" id="IPR039425">
    <property type="entry name" value="RNA_pol_sigma-70-like"/>
</dbReference>
<evidence type="ECO:0000259" key="6">
    <source>
        <dbReference type="Pfam" id="PF08281"/>
    </source>
</evidence>
<dbReference type="Proteomes" id="UP000625631">
    <property type="component" value="Unassembled WGS sequence"/>
</dbReference>
<gene>
    <name evidence="7" type="ORF">I7X13_03360</name>
</gene>
<dbReference type="InterPro" id="IPR013249">
    <property type="entry name" value="RNA_pol_sigma70_r4_t2"/>
</dbReference>
<dbReference type="Gene3D" id="1.10.10.10">
    <property type="entry name" value="Winged helix-like DNA-binding domain superfamily/Winged helix DNA-binding domain"/>
    <property type="match status" value="1"/>
</dbReference>
<feature type="domain" description="RNA polymerase sigma-70 region 2" evidence="5">
    <location>
        <begin position="32"/>
        <end position="97"/>
    </location>
</feature>
<evidence type="ECO:0000256" key="2">
    <source>
        <dbReference type="ARBA" id="ARBA00023015"/>
    </source>
</evidence>
<protein>
    <submittedName>
        <fullName evidence="7">Sigma-70 family RNA polymerase sigma factor</fullName>
    </submittedName>
</protein>
<proteinExistence type="inferred from homology"/>
<accession>A0ABS0Q321</accession>
<keyword evidence="2" id="KW-0805">Transcription regulation</keyword>
<feature type="domain" description="RNA polymerase sigma factor 70 region 4 type 2" evidence="6">
    <location>
        <begin position="127"/>
        <end position="179"/>
    </location>
</feature>
<dbReference type="SUPFAM" id="SSF88659">
    <property type="entry name" value="Sigma3 and sigma4 domains of RNA polymerase sigma factors"/>
    <property type="match status" value="1"/>
</dbReference>
<keyword evidence="3" id="KW-0731">Sigma factor</keyword>
<dbReference type="InterPro" id="IPR036388">
    <property type="entry name" value="WH-like_DNA-bd_sf"/>
</dbReference>
<dbReference type="InterPro" id="IPR014284">
    <property type="entry name" value="RNA_pol_sigma-70_dom"/>
</dbReference>
<evidence type="ECO:0000313" key="7">
    <source>
        <dbReference type="EMBL" id="MBH8557071.1"/>
    </source>
</evidence>
<evidence type="ECO:0000256" key="4">
    <source>
        <dbReference type="ARBA" id="ARBA00023163"/>
    </source>
</evidence>
<dbReference type="SUPFAM" id="SSF88946">
    <property type="entry name" value="Sigma2 domain of RNA polymerase sigma factors"/>
    <property type="match status" value="1"/>
</dbReference>
<reference evidence="7 8" key="1">
    <citation type="submission" date="2020-12" db="EMBL/GenBank/DDBJ databases">
        <title>Hymenobacter sp.</title>
        <authorList>
            <person name="Kim M.K."/>
        </authorList>
    </citation>
    <scope>NUCLEOTIDE SEQUENCE [LARGE SCALE GENOMIC DNA]</scope>
    <source>
        <strain evidence="7 8">BT442</strain>
    </source>
</reference>
<dbReference type="Pfam" id="PF08281">
    <property type="entry name" value="Sigma70_r4_2"/>
    <property type="match status" value="1"/>
</dbReference>
<comment type="similarity">
    <text evidence="1">Belongs to the sigma-70 factor family. ECF subfamily.</text>
</comment>
<dbReference type="NCBIfam" id="TIGR02937">
    <property type="entry name" value="sigma70-ECF"/>
    <property type="match status" value="1"/>
</dbReference>
<dbReference type="CDD" id="cd06171">
    <property type="entry name" value="Sigma70_r4"/>
    <property type="match status" value="1"/>
</dbReference>
<name>A0ABS0Q321_9BACT</name>
<dbReference type="InterPro" id="IPR013325">
    <property type="entry name" value="RNA_pol_sigma_r2"/>
</dbReference>
<dbReference type="Gene3D" id="1.10.1740.10">
    <property type="match status" value="1"/>
</dbReference>
<keyword evidence="4" id="KW-0804">Transcription</keyword>
<dbReference type="InterPro" id="IPR013324">
    <property type="entry name" value="RNA_pol_sigma_r3/r4-like"/>
</dbReference>
<keyword evidence="8" id="KW-1185">Reference proteome</keyword>
<dbReference type="Pfam" id="PF04542">
    <property type="entry name" value="Sigma70_r2"/>
    <property type="match status" value="1"/>
</dbReference>
<sequence>MPSAPLPTLTVTTEADLIAACVRGEHRAQRQLYDQLAGLMLTVCRRYLKRREDAEEALILGFAKMFRALPNYRFEGSFEGWVRRIMVNEALMQLRQREMMTVSFEDFAQPENLATTAATADTQLQAEDLMALLATLPTGYRTVFNLYALEGYGHQEIAELLGISEGTSKSQLSKARAMLQRRVQFSAISAN</sequence>
<evidence type="ECO:0000256" key="3">
    <source>
        <dbReference type="ARBA" id="ARBA00023082"/>
    </source>
</evidence>
<evidence type="ECO:0000259" key="5">
    <source>
        <dbReference type="Pfam" id="PF04542"/>
    </source>
</evidence>